<comment type="cofactor">
    <cofactor evidence="1 6">
        <name>Zn(2+)</name>
        <dbReference type="ChEBI" id="CHEBI:29105"/>
    </cofactor>
</comment>
<dbReference type="GO" id="GO:0008270">
    <property type="term" value="F:zinc ion binding"/>
    <property type="evidence" value="ECO:0007669"/>
    <property type="project" value="InterPro"/>
</dbReference>
<dbReference type="InterPro" id="IPR002328">
    <property type="entry name" value="ADH_Zn_CS"/>
</dbReference>
<evidence type="ECO:0000256" key="5">
    <source>
        <dbReference type="ARBA" id="ARBA00023002"/>
    </source>
</evidence>
<evidence type="ECO:0000259" key="7">
    <source>
        <dbReference type="SMART" id="SM00829"/>
    </source>
</evidence>
<dbReference type="SUPFAM" id="SSF51735">
    <property type="entry name" value="NAD(P)-binding Rossmann-fold domains"/>
    <property type="match status" value="1"/>
</dbReference>
<dbReference type="PANTHER" id="PTHR43350:SF21">
    <property type="entry name" value="S-NITROSOMYCOTHIOL REDUCTASE MSCR"/>
    <property type="match status" value="1"/>
</dbReference>
<dbReference type="InterPro" id="IPR036291">
    <property type="entry name" value="NAD(P)-bd_dom_sf"/>
</dbReference>
<keyword evidence="9" id="KW-1185">Reference proteome</keyword>
<proteinExistence type="inferred from homology"/>
<dbReference type="InterPro" id="IPR013154">
    <property type="entry name" value="ADH-like_N"/>
</dbReference>
<dbReference type="GO" id="GO:0016491">
    <property type="term" value="F:oxidoreductase activity"/>
    <property type="evidence" value="ECO:0007669"/>
    <property type="project" value="UniProtKB-KW"/>
</dbReference>
<dbReference type="EMBL" id="OBEG01000001">
    <property type="protein sequence ID" value="SNY76629.1"/>
    <property type="molecule type" value="Genomic_DNA"/>
</dbReference>
<feature type="domain" description="Enoyl reductase (ER)" evidence="7">
    <location>
        <begin position="16"/>
        <end position="361"/>
    </location>
</feature>
<evidence type="ECO:0000313" key="8">
    <source>
        <dbReference type="EMBL" id="SNY76629.1"/>
    </source>
</evidence>
<evidence type="ECO:0000256" key="1">
    <source>
        <dbReference type="ARBA" id="ARBA00001947"/>
    </source>
</evidence>
<dbReference type="Gene3D" id="3.40.50.720">
    <property type="entry name" value="NAD(P)-binding Rossmann-like Domain"/>
    <property type="match status" value="1"/>
</dbReference>
<dbReference type="Pfam" id="PF00107">
    <property type="entry name" value="ADH_zinc_N"/>
    <property type="match status" value="1"/>
</dbReference>
<dbReference type="InterPro" id="IPR013149">
    <property type="entry name" value="ADH-like_C"/>
</dbReference>
<protein>
    <submittedName>
        <fullName evidence="8">Aryl-alcohol dehydrogenase</fullName>
    </submittedName>
</protein>
<dbReference type="Gene3D" id="3.90.180.10">
    <property type="entry name" value="Medium-chain alcohol dehydrogenases, catalytic domain"/>
    <property type="match status" value="1"/>
</dbReference>
<evidence type="ECO:0000256" key="4">
    <source>
        <dbReference type="ARBA" id="ARBA00022833"/>
    </source>
</evidence>
<keyword evidence="3 6" id="KW-0479">Metal-binding</keyword>
<evidence type="ECO:0000256" key="2">
    <source>
        <dbReference type="ARBA" id="ARBA00008072"/>
    </source>
</evidence>
<keyword evidence="5" id="KW-0560">Oxidoreductase</keyword>
<gene>
    <name evidence="8" type="ORF">SAMN04244553_0767</name>
</gene>
<keyword evidence="4 6" id="KW-0862">Zinc</keyword>
<dbReference type="PROSITE" id="PS00059">
    <property type="entry name" value="ADH_ZINC"/>
    <property type="match status" value="1"/>
</dbReference>
<sequence>MLTTSAVLSRDPAAPFSIEAVQIDAPRAGEILVRVQAVGICHTDLVTRAAGGPARPLLLGHEGAGVVEAVGAEVTTVRPGDRVVLTFRHCGSCANCRGGRPAYCHRSIALNQFGSRADRSPRVTADGTPVRDGFFGQSSFAGYALTTPDNTVVVDPATDPVVAAPLGCGFQTGAGAVLNALRPAPDDQFVVYGAGAVGMAALLAARAAGVERIVVVDPNPARRALALDLGATAALDPTSDDTVTAVRETTGGGATHALDTTGQPGVLADAVAALTTGGTVVAVGLGAGVPDIDVRDIVLGGKTIRGCLEGDADPHTFIPHLLELHAAGRFPIDRLVVDYPHTHIDTALEHQRDGRTVKPVLTW</sequence>
<accession>A0A285KVG6</accession>
<evidence type="ECO:0000313" key="9">
    <source>
        <dbReference type="Proteomes" id="UP000219565"/>
    </source>
</evidence>
<dbReference type="PANTHER" id="PTHR43350">
    <property type="entry name" value="NAD-DEPENDENT ALCOHOL DEHYDROGENASE"/>
    <property type="match status" value="1"/>
</dbReference>
<organism evidence="8 9">
    <name type="scientific">Nocardia amikacinitolerans</name>
    <dbReference type="NCBI Taxonomy" id="756689"/>
    <lineage>
        <taxon>Bacteria</taxon>
        <taxon>Bacillati</taxon>
        <taxon>Actinomycetota</taxon>
        <taxon>Actinomycetes</taxon>
        <taxon>Mycobacteriales</taxon>
        <taxon>Nocardiaceae</taxon>
        <taxon>Nocardia</taxon>
    </lineage>
</organism>
<comment type="similarity">
    <text evidence="2 6">Belongs to the zinc-containing alcohol dehydrogenase family.</text>
</comment>
<dbReference type="CDD" id="cd08278">
    <property type="entry name" value="benzyl_alcohol_DH"/>
    <property type="match status" value="1"/>
</dbReference>
<dbReference type="AlphaFoldDB" id="A0A285KVG6"/>
<evidence type="ECO:0000256" key="3">
    <source>
        <dbReference type="ARBA" id="ARBA00022723"/>
    </source>
</evidence>
<dbReference type="SMART" id="SM00829">
    <property type="entry name" value="PKS_ER"/>
    <property type="match status" value="1"/>
</dbReference>
<dbReference type="InterPro" id="IPR020843">
    <property type="entry name" value="ER"/>
</dbReference>
<dbReference type="InterPro" id="IPR011032">
    <property type="entry name" value="GroES-like_sf"/>
</dbReference>
<reference evidence="8 9" key="1">
    <citation type="submission" date="2017-09" db="EMBL/GenBank/DDBJ databases">
        <authorList>
            <person name="Ehlers B."/>
            <person name="Leendertz F.H."/>
        </authorList>
    </citation>
    <scope>NUCLEOTIDE SEQUENCE [LARGE SCALE GENOMIC DNA]</scope>
    <source>
        <strain evidence="8 9">DSM 45537</strain>
    </source>
</reference>
<name>A0A285KVG6_9NOCA</name>
<dbReference type="STRING" id="1379680.GCA_001612615_00248"/>
<evidence type="ECO:0000256" key="6">
    <source>
        <dbReference type="RuleBase" id="RU361277"/>
    </source>
</evidence>
<dbReference type="Pfam" id="PF08240">
    <property type="entry name" value="ADH_N"/>
    <property type="match status" value="1"/>
</dbReference>
<dbReference type="Proteomes" id="UP000219565">
    <property type="component" value="Unassembled WGS sequence"/>
</dbReference>
<dbReference type="SUPFAM" id="SSF50129">
    <property type="entry name" value="GroES-like"/>
    <property type="match status" value="1"/>
</dbReference>